<sequence>MRNLELKVRCSDDVTLDMLAGRAIAGGAAYARTIGQRDTYFAVPRGRLKLREWWREEDGVGGSRLGHAYEDGEAGAALISYARPDHSGSLYSEYGILPVDDPQALVPVLTGALGTRAVVEKRRALYRYGITRIHLDLVTSLGAFVELETLLLPGNGQAPDEHAKNEAAATVEHREVIVLLELDGLTSVAGSYCDLIADAPTRLSKGG</sequence>
<dbReference type="Pfam" id="PF01928">
    <property type="entry name" value="CYTH"/>
    <property type="match status" value="1"/>
</dbReference>
<dbReference type="InterPro" id="IPR008173">
    <property type="entry name" value="Adenylyl_cyclase_CyaB"/>
</dbReference>
<dbReference type="SMART" id="SM01118">
    <property type="entry name" value="CYTH"/>
    <property type="match status" value="1"/>
</dbReference>
<dbReference type="SUPFAM" id="SSF55154">
    <property type="entry name" value="CYTH-like phosphatases"/>
    <property type="match status" value="1"/>
</dbReference>
<organism evidence="2">
    <name type="scientific">uncultured Rubrobacteraceae bacterium</name>
    <dbReference type="NCBI Taxonomy" id="349277"/>
    <lineage>
        <taxon>Bacteria</taxon>
        <taxon>Bacillati</taxon>
        <taxon>Actinomycetota</taxon>
        <taxon>Rubrobacteria</taxon>
        <taxon>Rubrobacterales</taxon>
        <taxon>Rubrobacteraceae</taxon>
        <taxon>environmental samples</taxon>
    </lineage>
</organism>
<accession>A0A6J4QKZ7</accession>
<dbReference type="PANTHER" id="PTHR21028:SF2">
    <property type="entry name" value="CYTH DOMAIN-CONTAINING PROTEIN"/>
    <property type="match status" value="1"/>
</dbReference>
<proteinExistence type="predicted"/>
<dbReference type="CDD" id="cd07890">
    <property type="entry name" value="CYTH-like_AC_IV-like"/>
    <property type="match status" value="1"/>
</dbReference>
<dbReference type="InterPro" id="IPR033469">
    <property type="entry name" value="CYTH-like_dom_sf"/>
</dbReference>
<feature type="domain" description="CYTH" evidence="1">
    <location>
        <begin position="1"/>
        <end position="198"/>
    </location>
</feature>
<dbReference type="EMBL" id="CADCVD010000053">
    <property type="protein sequence ID" value="CAA9440174.1"/>
    <property type="molecule type" value="Genomic_DNA"/>
</dbReference>
<dbReference type="InterPro" id="IPR023577">
    <property type="entry name" value="CYTH_domain"/>
</dbReference>
<dbReference type="PANTHER" id="PTHR21028">
    <property type="entry name" value="SI:CH211-156B7.4"/>
    <property type="match status" value="1"/>
</dbReference>
<protein>
    <recommendedName>
        <fullName evidence="1">CYTH domain-containing protein</fullName>
    </recommendedName>
</protein>
<name>A0A6J4QKZ7_9ACTN</name>
<evidence type="ECO:0000259" key="1">
    <source>
        <dbReference type="SMART" id="SM01118"/>
    </source>
</evidence>
<dbReference type="Gene3D" id="2.40.320.10">
    <property type="entry name" value="Hypothetical Protein Pfu-838710-001"/>
    <property type="match status" value="1"/>
</dbReference>
<dbReference type="AlphaFoldDB" id="A0A6J4QKZ7"/>
<reference evidence="2" key="1">
    <citation type="submission" date="2020-02" db="EMBL/GenBank/DDBJ databases">
        <authorList>
            <person name="Meier V. D."/>
        </authorList>
    </citation>
    <scope>NUCLEOTIDE SEQUENCE</scope>
    <source>
        <strain evidence="2">AVDCRST_MAG37</strain>
    </source>
</reference>
<evidence type="ECO:0000313" key="2">
    <source>
        <dbReference type="EMBL" id="CAA9440174.1"/>
    </source>
</evidence>
<gene>
    <name evidence="2" type="ORF">AVDCRST_MAG37-1295</name>
</gene>